<dbReference type="Proteomes" id="UP000523139">
    <property type="component" value="Unassembled WGS sequence"/>
</dbReference>
<reference evidence="2 3" key="1">
    <citation type="submission" date="2020-04" db="EMBL/GenBank/DDBJ databases">
        <title>Nesterenkonia sp. nov., isolated from marine sediment.</title>
        <authorList>
            <person name="Zhang G."/>
        </authorList>
    </citation>
    <scope>NUCLEOTIDE SEQUENCE [LARGE SCALE GENOMIC DNA]</scope>
    <source>
        <strain evidence="2 3">MY13</strain>
    </source>
</reference>
<organism evidence="2 3">
    <name type="scientific">Nesterenkonia sedimenti</name>
    <dbReference type="NCBI Taxonomy" id="1463632"/>
    <lineage>
        <taxon>Bacteria</taxon>
        <taxon>Bacillati</taxon>
        <taxon>Actinomycetota</taxon>
        <taxon>Actinomycetes</taxon>
        <taxon>Micrococcales</taxon>
        <taxon>Micrococcaceae</taxon>
        <taxon>Nesterenkonia</taxon>
    </lineage>
</organism>
<evidence type="ECO:0000313" key="2">
    <source>
        <dbReference type="EMBL" id="NLS10214.1"/>
    </source>
</evidence>
<keyword evidence="1" id="KW-1133">Transmembrane helix</keyword>
<feature type="transmembrane region" description="Helical" evidence="1">
    <location>
        <begin position="80"/>
        <end position="101"/>
    </location>
</feature>
<gene>
    <name evidence="2" type="ORF">HGQ17_09440</name>
</gene>
<keyword evidence="1" id="KW-0472">Membrane</keyword>
<keyword evidence="3" id="KW-1185">Reference proteome</keyword>
<keyword evidence="1" id="KW-0812">Transmembrane</keyword>
<proteinExistence type="predicted"/>
<accession>A0A7X8TKH7</accession>
<dbReference type="RefSeq" id="WP_168887703.1">
    <property type="nucleotide sequence ID" value="NZ_JABAHY010000008.1"/>
</dbReference>
<comment type="caution">
    <text evidence="2">The sequence shown here is derived from an EMBL/GenBank/DDBJ whole genome shotgun (WGS) entry which is preliminary data.</text>
</comment>
<dbReference type="AlphaFoldDB" id="A0A7X8TKH7"/>
<feature type="transmembrane region" description="Helical" evidence="1">
    <location>
        <begin position="128"/>
        <end position="151"/>
    </location>
</feature>
<evidence type="ECO:0000256" key="1">
    <source>
        <dbReference type="SAM" id="Phobius"/>
    </source>
</evidence>
<dbReference type="EMBL" id="JABAHY010000008">
    <property type="protein sequence ID" value="NLS10214.1"/>
    <property type="molecule type" value="Genomic_DNA"/>
</dbReference>
<sequence length="196" mass="20378">MKARIFSRRNTVLVALLGAAILFGASTQTWVTAIGLTDMAQTQSAEIPGSDISEAVPAVALVALAAAVATSVARRVGRWIISVVLFAAGVFGLASAGSVTLTPRTSSLRALSDITGTTEFAAEYTLNWGVYAAMAGGLLIAAAGLVAFIFGRSWPVRTASKKYSRSAAAGAETDAEVDEYDLWDGLSEDDDPTESR</sequence>
<dbReference type="Pfam" id="PF09534">
    <property type="entry name" value="Trp_oprn_chp"/>
    <property type="match status" value="1"/>
</dbReference>
<protein>
    <submittedName>
        <fullName evidence="2">Trp biosynthesis-associated membrane protein</fullName>
    </submittedName>
</protein>
<name>A0A7X8TKH7_9MICC</name>
<dbReference type="InterPro" id="IPR019051">
    <property type="entry name" value="Trp_biosyn_TM_oprn/chp"/>
</dbReference>
<evidence type="ECO:0000313" key="3">
    <source>
        <dbReference type="Proteomes" id="UP000523139"/>
    </source>
</evidence>
<feature type="transmembrane region" description="Helical" evidence="1">
    <location>
        <begin position="55"/>
        <end position="73"/>
    </location>
</feature>